<evidence type="ECO:0000313" key="1">
    <source>
        <dbReference type="EMBL" id="WQJ51265.1"/>
    </source>
</evidence>
<evidence type="ECO:0000313" key="2">
    <source>
        <dbReference type="Proteomes" id="UP001348805"/>
    </source>
</evidence>
<sequence length="363" mass="44161">MDNKIIDINEWLRWVIKKHPSQKQITTIKKYWSCHTIKDYCTKFKNDIRKDIYDKLKQNNFEVEWKDNSYSWDLDRLFDIQKFVKDCPQLSKVNIGYFAIQDTINSSKYKDYIQVIKQYNKEIANIPNNGPYTFRIIKLDFGVFQVYCRQSRILWKEHSYVMNSNEANEELEKQNGYNVAWEDDQVIFMSIPILKINKDLLKVNTIVELQKTRRLYCLNDNKDNRYKRYKLPELYYPTNIKTFIDYCIDNKLLPFNKSNIRIWSKADNFEIYNGDDYLEEEKKLCRYPFPMKNIKTEKELDLYIKEQKKKKALEKSLKIPEAMQLIYRKNDIFIPINNITQKDCDNFINNYNNRNLYEIIKYE</sequence>
<organism evidence="1 2">
    <name type="scientific">phage Lak_Megaphage_RVC_AP3_GC26</name>
    <dbReference type="NCBI Taxonomy" id="3109225"/>
    <lineage>
        <taxon>Viruses</taxon>
        <taxon>Duplodnaviria</taxon>
        <taxon>Heunggongvirae</taxon>
        <taxon>Uroviricota</taxon>
        <taxon>Caudoviricetes</taxon>
        <taxon>Caudoviricetes code 15 clade</taxon>
    </lineage>
</organism>
<reference evidence="1 2" key="1">
    <citation type="submission" date="2023-11" db="EMBL/GenBank/DDBJ databases">
        <authorList>
            <person name="Cook R."/>
            <person name="Crisci M."/>
            <person name="Pye H."/>
            <person name="Adriaenssens E."/>
            <person name="Santini J."/>
        </authorList>
    </citation>
    <scope>NUCLEOTIDE SEQUENCE [LARGE SCALE GENOMIC DNA]</scope>
    <source>
        <strain evidence="1">Lak_Megaphage_RVC_AP3_GC26</strain>
    </source>
</reference>
<dbReference type="Proteomes" id="UP001348805">
    <property type="component" value="Segment"/>
</dbReference>
<accession>A0ABZ0Z002</accession>
<name>A0ABZ0Z002_9CAUD</name>
<proteinExistence type="predicted"/>
<protein>
    <submittedName>
        <fullName evidence="1">Uncharacterized protein</fullName>
    </submittedName>
</protein>
<dbReference type="EMBL" id="OR769219">
    <property type="protein sequence ID" value="WQJ51265.1"/>
    <property type="molecule type" value="Genomic_DNA"/>
</dbReference>
<keyword evidence="2" id="KW-1185">Reference proteome</keyword>